<evidence type="ECO:0000256" key="4">
    <source>
        <dbReference type="ARBA" id="ARBA00022801"/>
    </source>
</evidence>
<dbReference type="InterPro" id="IPR038718">
    <property type="entry name" value="SNF2-like_sf"/>
</dbReference>
<evidence type="ECO:0000256" key="6">
    <source>
        <dbReference type="ARBA" id="ARBA00023242"/>
    </source>
</evidence>
<keyword evidence="11" id="KW-1185">Reference proteome</keyword>
<dbReference type="CDD" id="cd18793">
    <property type="entry name" value="SF2_C_SNF"/>
    <property type="match status" value="1"/>
</dbReference>
<evidence type="ECO:0000259" key="8">
    <source>
        <dbReference type="PROSITE" id="PS51192"/>
    </source>
</evidence>
<evidence type="ECO:0000256" key="1">
    <source>
        <dbReference type="ARBA" id="ARBA00004123"/>
    </source>
</evidence>
<feature type="compositionally biased region" description="Low complexity" evidence="7">
    <location>
        <begin position="1060"/>
        <end position="1088"/>
    </location>
</feature>
<dbReference type="Gene3D" id="3.40.50.300">
    <property type="entry name" value="P-loop containing nucleotide triphosphate hydrolases"/>
    <property type="match status" value="1"/>
</dbReference>
<dbReference type="InterPro" id="IPR016197">
    <property type="entry name" value="Chromo-like_dom_sf"/>
</dbReference>
<dbReference type="InterPro" id="IPR014001">
    <property type="entry name" value="Helicase_ATP-bd"/>
</dbReference>
<dbReference type="InterPro" id="IPR001650">
    <property type="entry name" value="Helicase_C-like"/>
</dbReference>
<dbReference type="InterPro" id="IPR027417">
    <property type="entry name" value="P-loop_NTPase"/>
</dbReference>
<dbReference type="PANTHER" id="PTHR45623:SF17">
    <property type="entry name" value="CHROMODOMAIN-HELICASE-DNA-BINDING PROTEIN 3-RELATED"/>
    <property type="match status" value="1"/>
</dbReference>
<organism evidence="10 11">
    <name type="scientific">Coniochaeta hoffmannii</name>
    <dbReference type="NCBI Taxonomy" id="91930"/>
    <lineage>
        <taxon>Eukaryota</taxon>
        <taxon>Fungi</taxon>
        <taxon>Dikarya</taxon>
        <taxon>Ascomycota</taxon>
        <taxon>Pezizomycotina</taxon>
        <taxon>Sordariomycetes</taxon>
        <taxon>Sordariomycetidae</taxon>
        <taxon>Coniochaetales</taxon>
        <taxon>Coniochaetaceae</taxon>
        <taxon>Coniochaeta</taxon>
    </lineage>
</organism>
<keyword evidence="6" id="KW-0539">Nucleus</keyword>
<dbReference type="GO" id="GO:0000785">
    <property type="term" value="C:chromatin"/>
    <property type="evidence" value="ECO:0007669"/>
    <property type="project" value="TreeGrafter"/>
</dbReference>
<dbReference type="InterPro" id="IPR000330">
    <property type="entry name" value="SNF2_N"/>
</dbReference>
<dbReference type="Pfam" id="PF00176">
    <property type="entry name" value="SNF2-rel_dom"/>
    <property type="match status" value="1"/>
</dbReference>
<dbReference type="CDD" id="cd17919">
    <property type="entry name" value="DEXHc_Snf"/>
    <property type="match status" value="1"/>
</dbReference>
<feature type="domain" description="Helicase ATP-binding" evidence="8">
    <location>
        <begin position="408"/>
        <end position="580"/>
    </location>
</feature>
<feature type="compositionally biased region" description="Low complexity" evidence="7">
    <location>
        <begin position="1137"/>
        <end position="1149"/>
    </location>
</feature>
<dbReference type="Pfam" id="PF23615">
    <property type="entry name" value="Chromo_MIT1"/>
    <property type="match status" value="1"/>
</dbReference>
<dbReference type="GO" id="GO:0016887">
    <property type="term" value="F:ATP hydrolysis activity"/>
    <property type="evidence" value="ECO:0007669"/>
    <property type="project" value="TreeGrafter"/>
</dbReference>
<keyword evidence="4" id="KW-0378">Hydrolase</keyword>
<evidence type="ECO:0000256" key="3">
    <source>
        <dbReference type="ARBA" id="ARBA00022741"/>
    </source>
</evidence>
<dbReference type="GO" id="GO:0042393">
    <property type="term" value="F:histone binding"/>
    <property type="evidence" value="ECO:0007669"/>
    <property type="project" value="TreeGrafter"/>
</dbReference>
<dbReference type="SUPFAM" id="SSF54160">
    <property type="entry name" value="Chromo domain-like"/>
    <property type="match status" value="1"/>
</dbReference>
<feature type="domain" description="Helicase C-terminal" evidence="9">
    <location>
        <begin position="713"/>
        <end position="872"/>
    </location>
</feature>
<comment type="subcellular location">
    <subcellularLocation>
        <location evidence="1">Nucleus</location>
    </subcellularLocation>
</comment>
<dbReference type="EMBL" id="JANBVN010000004">
    <property type="protein sequence ID" value="KAJ9165395.1"/>
    <property type="molecule type" value="Genomic_DNA"/>
</dbReference>
<dbReference type="Proteomes" id="UP001174691">
    <property type="component" value="Unassembled WGS sequence"/>
</dbReference>
<evidence type="ECO:0000256" key="5">
    <source>
        <dbReference type="ARBA" id="ARBA00022840"/>
    </source>
</evidence>
<evidence type="ECO:0000256" key="2">
    <source>
        <dbReference type="ARBA" id="ARBA00011353"/>
    </source>
</evidence>
<keyword evidence="5" id="KW-0067">ATP-binding</keyword>
<feature type="region of interest" description="Disordered" evidence="7">
    <location>
        <begin position="984"/>
        <end position="1234"/>
    </location>
</feature>
<dbReference type="PROSITE" id="PS51194">
    <property type="entry name" value="HELICASE_CTER"/>
    <property type="match status" value="1"/>
</dbReference>
<name>A0AA38W487_9PEZI</name>
<dbReference type="InterPro" id="IPR041684">
    <property type="entry name" value="Znf-PHD-like"/>
</dbReference>
<gene>
    <name evidence="10" type="ORF">NKR19_g512</name>
</gene>
<dbReference type="GO" id="GO:0140658">
    <property type="term" value="F:ATP-dependent chromatin remodeler activity"/>
    <property type="evidence" value="ECO:0007669"/>
    <property type="project" value="TreeGrafter"/>
</dbReference>
<keyword evidence="3" id="KW-0547">Nucleotide-binding</keyword>
<feature type="region of interest" description="Disordered" evidence="7">
    <location>
        <begin position="1"/>
        <end position="21"/>
    </location>
</feature>
<dbReference type="Gene3D" id="3.40.50.10810">
    <property type="entry name" value="Tandem AAA-ATPase domain"/>
    <property type="match status" value="1"/>
</dbReference>
<dbReference type="Pfam" id="PF15446">
    <property type="entry name" value="zf-PHD-like"/>
    <property type="match status" value="1"/>
</dbReference>
<dbReference type="GO" id="GO:0005634">
    <property type="term" value="C:nucleus"/>
    <property type="evidence" value="ECO:0007669"/>
    <property type="project" value="UniProtKB-SubCell"/>
</dbReference>
<dbReference type="GO" id="GO:0003682">
    <property type="term" value="F:chromatin binding"/>
    <property type="evidence" value="ECO:0007669"/>
    <property type="project" value="TreeGrafter"/>
</dbReference>
<evidence type="ECO:0000313" key="11">
    <source>
        <dbReference type="Proteomes" id="UP001174691"/>
    </source>
</evidence>
<evidence type="ECO:0000313" key="10">
    <source>
        <dbReference type="EMBL" id="KAJ9165395.1"/>
    </source>
</evidence>
<dbReference type="PROSITE" id="PS51192">
    <property type="entry name" value="HELICASE_ATP_BIND_1"/>
    <property type="match status" value="1"/>
</dbReference>
<dbReference type="GO" id="GO:0005524">
    <property type="term" value="F:ATP binding"/>
    <property type="evidence" value="ECO:0007669"/>
    <property type="project" value="UniProtKB-KW"/>
</dbReference>
<feature type="compositionally biased region" description="Basic and acidic residues" evidence="7">
    <location>
        <begin position="1174"/>
        <end position="1195"/>
    </location>
</feature>
<accession>A0AA38W487</accession>
<dbReference type="GO" id="GO:0003677">
    <property type="term" value="F:DNA binding"/>
    <property type="evidence" value="ECO:0007669"/>
    <property type="project" value="TreeGrafter"/>
</dbReference>
<dbReference type="SMART" id="SM00490">
    <property type="entry name" value="HELICc"/>
    <property type="match status" value="1"/>
</dbReference>
<dbReference type="InterPro" id="IPR056616">
    <property type="entry name" value="Chromo_MIT1"/>
</dbReference>
<sequence length="1445" mass="160457">MISLKGKGAEDGIEFEAPRRSGRANKATGSMFEQVDGDEDNFYVGDDSAPTAPKVVAVKEVFQPLTAEEAGFRDVHSEDCSTCDTRNPNKGALIYCQGCKSCKPFSQRKTAKQEEQLRLENNGEDPIQMVNRDLINNAETCLFRCSTCRRAFHFEHLPNSSAEDPSHITSDMDSLRAKNIEEYSIEWKCKDCTDAPGKIDALVAWRPVDRENYIGQRYLDYGEDHLEYLIKWEKQSHRHCVWMPGSWVWGASHGSMRSAFAKRVDAEDMGPQFDAKDAIPEELTMIDVILSVQYKAGFRPASKKADFQNLKKIDKVYVKFLGLGYDKAVWDEPPPPDSGQLYDEFLSAYDEYLAGVYFEDVSRSEMLDRIKEFRALDFAGEIETTEQPKTIQNGELMKYQISGVNWLKYNYHKQHNAVLADEMGLGKTVQIVALLADLVKAAPRVWPFLVVVPNSTVPNWRREIKKWAPDLRVVTYHGGKQAQDLAFRFELFPRGSSTIKAHIVVMSYEAAQDPATKTRFNSVHFAGLIVDEGHRLKNDENMLYAALTAMKIPYRVLLTGTPLQNNKRELFNLLQFLNPKLDAATLDAEYGELTAENIPRLHDTIRPYFLRRTKADTLKFLPKMARVIIPVTMTVLQEKLSKSIIAKNSQLIHAIMAKGKLKATERGSLNNILMQLRKCLCHPFMYSSAVEDKVDDPVKMHKNLVDASAKLLLLNIMLPKLKEQGHRVLLFSQFLDQLNILEDFLSGIGLTYSRIDGNMSSLEKQKRIDAYNAPDSPIFAMLLSTRAGGVGINLATADTVMILDPDFNPHQDLQAVSRCHRIGQRKPVLCFQLTTKDSVEEKILQAGRKKMALDHALIESMDDKKEEVHDLESILKHGAEALFGDAKRETIVYDSAAVDKLLDRDRLIAEQNPPEGENGQTLNDAFSFARVWDNGAGDVVTENLENEEVDPVINQSVWEEILRKREEEARLEAEANKEILGRGARRRGKAIQYSTTRGEDGQEDGAPGNDDMSGYDEDFVGSGAESDGDSDEAPGTVTPPTKSIKPPKQAPAPKPKKAAAPKTPNLKKTAAPETPATKTTSTPNPKKPVMVPRKTPAVKKSDTPKQPCKGKQSSAGKYADLKRAVKPKKAVAEGKTELTTVTSTTSIDTPKLQTPSRPTPPPSERLATSPNANTDERETPVSRDVMYEPRPESLPRRPPRPELSINPMWVPMQEATGSLPPGPPSLPPRPPTPLAQQLPSRSIFQPGAQPGIMFTNNNNNNNSLLNNEPNFFSSSTSSHLTNNDPSFFNTSNSIPNGFPPTRFQQTDPWQVAPQPSPFLSALPGMQANLTLPSMGAGLGMGAYSGYPPPTPPVSSGSEPGMPTQLDTTANGVPTRNLVFYGLCLICDAVHGPGEQCPSLYSKVKIRLALDDLKMSALKSKGPTEAIAMKRALLLDHLRSLEMRRA</sequence>
<dbReference type="PANTHER" id="PTHR45623">
    <property type="entry name" value="CHROMODOMAIN-HELICASE-DNA-BINDING PROTEIN 3-RELATED-RELATED"/>
    <property type="match status" value="1"/>
</dbReference>
<feature type="compositionally biased region" description="Pro residues" evidence="7">
    <location>
        <begin position="1220"/>
        <end position="1233"/>
    </location>
</feature>
<reference evidence="10" key="1">
    <citation type="submission" date="2022-07" db="EMBL/GenBank/DDBJ databases">
        <title>Fungi with potential for degradation of polypropylene.</title>
        <authorList>
            <person name="Gostincar C."/>
        </authorList>
    </citation>
    <scope>NUCLEOTIDE SEQUENCE</scope>
    <source>
        <strain evidence="10">EXF-13287</strain>
    </source>
</reference>
<dbReference type="InterPro" id="IPR049730">
    <property type="entry name" value="SNF2/RAD54-like_C"/>
</dbReference>
<dbReference type="SUPFAM" id="SSF52540">
    <property type="entry name" value="P-loop containing nucleoside triphosphate hydrolases"/>
    <property type="match status" value="2"/>
</dbReference>
<comment type="subunit">
    <text evidence="2">Component of the NuA4 histone acetyltransferase complex.</text>
</comment>
<evidence type="ECO:0000259" key="9">
    <source>
        <dbReference type="PROSITE" id="PS51194"/>
    </source>
</evidence>
<evidence type="ECO:0000256" key="7">
    <source>
        <dbReference type="SAM" id="MobiDB-lite"/>
    </source>
</evidence>
<proteinExistence type="predicted"/>
<comment type="caution">
    <text evidence="10">The sequence shown here is derived from an EMBL/GenBank/DDBJ whole genome shotgun (WGS) entry which is preliminary data.</text>
</comment>
<dbReference type="SMART" id="SM00487">
    <property type="entry name" value="DEXDc"/>
    <property type="match status" value="1"/>
</dbReference>
<dbReference type="Pfam" id="PF00271">
    <property type="entry name" value="Helicase_C"/>
    <property type="match status" value="1"/>
</dbReference>
<protein>
    <submittedName>
        <fullName evidence="10">Chromatin remodeling factor mit1</fullName>
    </submittedName>
</protein>